<feature type="compositionally biased region" description="Polar residues" evidence="1">
    <location>
        <begin position="121"/>
        <end position="158"/>
    </location>
</feature>
<gene>
    <name evidence="2" type="ORF">Agub_g15284</name>
</gene>
<feature type="compositionally biased region" description="Low complexity" evidence="1">
    <location>
        <begin position="297"/>
        <end position="310"/>
    </location>
</feature>
<dbReference type="EMBL" id="BMAR01000070">
    <property type="protein sequence ID" value="GFR52739.1"/>
    <property type="molecule type" value="Genomic_DNA"/>
</dbReference>
<proteinExistence type="predicted"/>
<evidence type="ECO:0000313" key="2">
    <source>
        <dbReference type="EMBL" id="GFR52739.1"/>
    </source>
</evidence>
<feature type="compositionally biased region" description="Low complexity" evidence="1">
    <location>
        <begin position="256"/>
        <end position="269"/>
    </location>
</feature>
<comment type="caution">
    <text evidence="2">The sequence shown here is derived from an EMBL/GenBank/DDBJ whole genome shotgun (WGS) entry which is preliminary data.</text>
</comment>
<keyword evidence="3" id="KW-1185">Reference proteome</keyword>
<feature type="compositionally biased region" description="Polar residues" evidence="1">
    <location>
        <begin position="12"/>
        <end position="25"/>
    </location>
</feature>
<feature type="region of interest" description="Disordered" evidence="1">
    <location>
        <begin position="1"/>
        <end position="230"/>
    </location>
</feature>
<organism evidence="2 3">
    <name type="scientific">Astrephomene gubernaculifera</name>
    <dbReference type="NCBI Taxonomy" id="47775"/>
    <lineage>
        <taxon>Eukaryota</taxon>
        <taxon>Viridiplantae</taxon>
        <taxon>Chlorophyta</taxon>
        <taxon>core chlorophytes</taxon>
        <taxon>Chlorophyceae</taxon>
        <taxon>CS clade</taxon>
        <taxon>Chlamydomonadales</taxon>
        <taxon>Astrephomenaceae</taxon>
        <taxon>Astrephomene</taxon>
    </lineage>
</organism>
<protein>
    <submittedName>
        <fullName evidence="2">Uncharacterized protein</fullName>
    </submittedName>
</protein>
<feature type="compositionally biased region" description="Low complexity" evidence="1">
    <location>
        <begin position="175"/>
        <end position="217"/>
    </location>
</feature>
<name>A0AAD3E332_9CHLO</name>
<reference evidence="2 3" key="1">
    <citation type="journal article" date="2021" name="Sci. Rep.">
        <title>Genome sequencing of the multicellular alga Astrephomene provides insights into convergent evolution of germ-soma differentiation.</title>
        <authorList>
            <person name="Yamashita S."/>
            <person name="Yamamoto K."/>
            <person name="Matsuzaki R."/>
            <person name="Suzuki S."/>
            <person name="Yamaguchi H."/>
            <person name="Hirooka S."/>
            <person name="Minakuchi Y."/>
            <person name="Miyagishima S."/>
            <person name="Kawachi M."/>
            <person name="Toyoda A."/>
            <person name="Nozaki H."/>
        </authorList>
    </citation>
    <scope>NUCLEOTIDE SEQUENCE [LARGE SCALE GENOMIC DNA]</scope>
    <source>
        <strain evidence="2 3">NIES-4017</strain>
    </source>
</reference>
<accession>A0AAD3E332</accession>
<evidence type="ECO:0000256" key="1">
    <source>
        <dbReference type="SAM" id="MobiDB-lite"/>
    </source>
</evidence>
<feature type="non-terminal residue" evidence="2">
    <location>
        <position position="330"/>
    </location>
</feature>
<dbReference type="Proteomes" id="UP001054857">
    <property type="component" value="Unassembled WGS sequence"/>
</dbReference>
<dbReference type="AlphaFoldDB" id="A0AAD3E332"/>
<feature type="compositionally biased region" description="Low complexity" evidence="1">
    <location>
        <begin position="93"/>
        <end position="120"/>
    </location>
</feature>
<evidence type="ECO:0000313" key="3">
    <source>
        <dbReference type="Proteomes" id="UP001054857"/>
    </source>
</evidence>
<sequence>SIHQLPDLSVTGEGSEQPPRQSTSGRALVPTFPRGSSFGALAPSDTPSPPAAPPASSALNTSPPPLTPTPVCSSVIPSRIAHHSSPGFQFEDSATPATTAPRSAAAAATTTPTRQARRSSVCTPSGNSPGLPNNLGTPGCSNLMASTEPHSSGSNLRRTPSLMHGMSMGDGRCSQQNQQQQQHQQQHQPLAVSSPSRASSSCLPLSGPLPQPLFLAQPPQPHPLSPRNAHNSQLHQLGQEYDRSATAISATATIITAASGGPGGSPVHQQQHHHHQPHQHQQQVPSRGTALSGGPSGLLRSSRFGNTATGMAGGGGVSSRRLSMLVTDMP</sequence>
<feature type="non-terminal residue" evidence="2">
    <location>
        <position position="1"/>
    </location>
</feature>
<feature type="region of interest" description="Disordered" evidence="1">
    <location>
        <begin position="256"/>
        <end position="330"/>
    </location>
</feature>